<comment type="pathway">
    <text evidence="4">Lipid metabolism.</text>
</comment>
<feature type="transmembrane region" description="Helical" evidence="19">
    <location>
        <begin position="136"/>
        <end position="153"/>
    </location>
</feature>
<keyword evidence="13 19" id="KW-1133">Transmembrane helix</keyword>
<keyword evidence="15 19" id="KW-0472">Membrane</keyword>
<evidence type="ECO:0000256" key="2">
    <source>
        <dbReference type="ARBA" id="ARBA00004651"/>
    </source>
</evidence>
<evidence type="ECO:0000256" key="17">
    <source>
        <dbReference type="ARBA" id="ARBA00023264"/>
    </source>
</evidence>
<evidence type="ECO:0000256" key="15">
    <source>
        <dbReference type="ARBA" id="ARBA00023136"/>
    </source>
</evidence>
<keyword evidence="12 18" id="KW-0548">Nucleotidyltransferase</keyword>
<keyword evidence="8" id="KW-1003">Cell membrane</keyword>
<keyword evidence="21" id="KW-1185">Reference proteome</keyword>
<name>A0ABS2PRQ8_9STRE</name>
<comment type="subcellular location">
    <subcellularLocation>
        <location evidence="2">Cell membrane</location>
        <topology evidence="2">Multi-pass membrane protein</topology>
    </subcellularLocation>
</comment>
<evidence type="ECO:0000256" key="13">
    <source>
        <dbReference type="ARBA" id="ARBA00022989"/>
    </source>
</evidence>
<keyword evidence="11 18" id="KW-0812">Transmembrane</keyword>
<dbReference type="Pfam" id="PF01148">
    <property type="entry name" value="CTP_transf_1"/>
    <property type="match status" value="1"/>
</dbReference>
<dbReference type="EMBL" id="JAFBEH010000018">
    <property type="protein sequence ID" value="MBM7642723.1"/>
    <property type="molecule type" value="Genomic_DNA"/>
</dbReference>
<feature type="transmembrane region" description="Helical" evidence="19">
    <location>
        <begin position="82"/>
        <end position="100"/>
    </location>
</feature>
<comment type="catalytic activity">
    <reaction evidence="1 18">
        <text>a 1,2-diacyl-sn-glycero-3-phosphate + CTP + H(+) = a CDP-1,2-diacyl-sn-glycerol + diphosphate</text>
        <dbReference type="Rhea" id="RHEA:16229"/>
        <dbReference type="ChEBI" id="CHEBI:15378"/>
        <dbReference type="ChEBI" id="CHEBI:33019"/>
        <dbReference type="ChEBI" id="CHEBI:37563"/>
        <dbReference type="ChEBI" id="CHEBI:58332"/>
        <dbReference type="ChEBI" id="CHEBI:58608"/>
        <dbReference type="EC" id="2.7.7.41"/>
    </reaction>
</comment>
<dbReference type="InterPro" id="IPR000374">
    <property type="entry name" value="PC_trans"/>
</dbReference>
<evidence type="ECO:0000256" key="5">
    <source>
        <dbReference type="ARBA" id="ARBA00010185"/>
    </source>
</evidence>
<evidence type="ECO:0000256" key="18">
    <source>
        <dbReference type="RuleBase" id="RU003938"/>
    </source>
</evidence>
<evidence type="ECO:0000256" key="8">
    <source>
        <dbReference type="ARBA" id="ARBA00022475"/>
    </source>
</evidence>
<proteinExistence type="inferred from homology"/>
<evidence type="ECO:0000256" key="14">
    <source>
        <dbReference type="ARBA" id="ARBA00023098"/>
    </source>
</evidence>
<dbReference type="GO" id="GO:0004605">
    <property type="term" value="F:phosphatidate cytidylyltransferase activity"/>
    <property type="evidence" value="ECO:0007669"/>
    <property type="project" value="UniProtKB-EC"/>
</dbReference>
<evidence type="ECO:0000256" key="1">
    <source>
        <dbReference type="ARBA" id="ARBA00001698"/>
    </source>
</evidence>
<evidence type="ECO:0000256" key="4">
    <source>
        <dbReference type="ARBA" id="ARBA00005189"/>
    </source>
</evidence>
<protein>
    <recommendedName>
        <fullName evidence="7 18">Phosphatidate cytidylyltransferase</fullName>
        <ecNumber evidence="6 18">2.7.7.41</ecNumber>
    </recommendedName>
</protein>
<dbReference type="PANTHER" id="PTHR46382">
    <property type="entry name" value="PHOSPHATIDATE CYTIDYLYLTRANSFERASE"/>
    <property type="match status" value="1"/>
</dbReference>
<dbReference type="PROSITE" id="PS01315">
    <property type="entry name" value="CDS"/>
    <property type="match status" value="1"/>
</dbReference>
<gene>
    <name evidence="20" type="ORF">JOC28_001020</name>
</gene>
<feature type="transmembrane region" description="Helical" evidence="19">
    <location>
        <begin position="174"/>
        <end position="192"/>
    </location>
</feature>
<evidence type="ECO:0000256" key="12">
    <source>
        <dbReference type="ARBA" id="ARBA00022695"/>
    </source>
</evidence>
<keyword evidence="10 18" id="KW-0808">Transferase</keyword>
<feature type="transmembrane region" description="Helical" evidence="19">
    <location>
        <begin position="6"/>
        <end position="39"/>
    </location>
</feature>
<feature type="transmembrane region" description="Helical" evidence="19">
    <location>
        <begin position="51"/>
        <end position="70"/>
    </location>
</feature>
<evidence type="ECO:0000256" key="16">
    <source>
        <dbReference type="ARBA" id="ARBA00023209"/>
    </source>
</evidence>
<keyword evidence="9" id="KW-0444">Lipid biosynthesis</keyword>
<evidence type="ECO:0000256" key="9">
    <source>
        <dbReference type="ARBA" id="ARBA00022516"/>
    </source>
</evidence>
<evidence type="ECO:0000256" key="3">
    <source>
        <dbReference type="ARBA" id="ARBA00005119"/>
    </source>
</evidence>
<accession>A0ABS2PRQ8</accession>
<organism evidence="20 21">
    <name type="scientific">Streptococcus loxodontisalivarius</name>
    <dbReference type="NCBI Taxonomy" id="1349415"/>
    <lineage>
        <taxon>Bacteria</taxon>
        <taxon>Bacillati</taxon>
        <taxon>Bacillota</taxon>
        <taxon>Bacilli</taxon>
        <taxon>Lactobacillales</taxon>
        <taxon>Streptococcaceae</taxon>
        <taxon>Streptococcus</taxon>
    </lineage>
</organism>
<reference evidence="20 21" key="1">
    <citation type="submission" date="2021-01" db="EMBL/GenBank/DDBJ databases">
        <title>Genomic Encyclopedia of Type Strains, Phase IV (KMG-IV): sequencing the most valuable type-strain genomes for metagenomic binning, comparative biology and taxonomic classification.</title>
        <authorList>
            <person name="Goeker M."/>
        </authorList>
    </citation>
    <scope>NUCLEOTIDE SEQUENCE [LARGE SCALE GENOMIC DNA]</scope>
    <source>
        <strain evidence="20 21">DSM 27382</strain>
    </source>
</reference>
<comment type="similarity">
    <text evidence="5 18">Belongs to the CDS family.</text>
</comment>
<evidence type="ECO:0000313" key="20">
    <source>
        <dbReference type="EMBL" id="MBM7642723.1"/>
    </source>
</evidence>
<dbReference type="PANTHER" id="PTHR46382:SF1">
    <property type="entry name" value="PHOSPHATIDATE CYTIDYLYLTRANSFERASE"/>
    <property type="match status" value="1"/>
</dbReference>
<evidence type="ECO:0000313" key="21">
    <source>
        <dbReference type="Proteomes" id="UP000697472"/>
    </source>
</evidence>
<dbReference type="Proteomes" id="UP000697472">
    <property type="component" value="Unassembled WGS sequence"/>
</dbReference>
<keyword evidence="17" id="KW-1208">Phospholipid metabolism</keyword>
<evidence type="ECO:0000256" key="19">
    <source>
        <dbReference type="SAM" id="Phobius"/>
    </source>
</evidence>
<sequence length="265" mass="29209">MMRERVIWGAIALAIFIPFLLIGGLPMQLFVGVLAMVAVSEMLRMKGLEVFSFEGVLAMLSAFVLVIPIQNYFTFLPVDGSFTSFGLLTFLLLAGTVIASESYSIEDAAYPVLSSLYVGFGFQNLVNARIDGLDKVFLALFIVWATDTGAYLIGRQFGRRKLLPRVSPNKTVEGSLGGILCALIVSLIFMLFDSSVYAPHNFLVMLILVVFFSIFAQFGDLVESSIKRHFGVKDSGKLIPGHGGILDRFDSLIFVFPIMHFFGLF</sequence>
<evidence type="ECO:0000256" key="7">
    <source>
        <dbReference type="ARBA" id="ARBA00019373"/>
    </source>
</evidence>
<evidence type="ECO:0000256" key="11">
    <source>
        <dbReference type="ARBA" id="ARBA00022692"/>
    </source>
</evidence>
<keyword evidence="14" id="KW-0443">Lipid metabolism</keyword>
<keyword evidence="16" id="KW-0594">Phospholipid biosynthesis</keyword>
<comment type="pathway">
    <text evidence="3 18">Phospholipid metabolism; CDP-diacylglycerol biosynthesis; CDP-diacylglycerol from sn-glycerol 3-phosphate: step 3/3.</text>
</comment>
<evidence type="ECO:0000256" key="6">
    <source>
        <dbReference type="ARBA" id="ARBA00012487"/>
    </source>
</evidence>
<comment type="caution">
    <text evidence="20">The sequence shown here is derived from an EMBL/GenBank/DDBJ whole genome shotgun (WGS) entry which is preliminary data.</text>
</comment>
<evidence type="ECO:0000256" key="10">
    <source>
        <dbReference type="ARBA" id="ARBA00022679"/>
    </source>
</evidence>
<feature type="transmembrane region" description="Helical" evidence="19">
    <location>
        <begin position="198"/>
        <end position="218"/>
    </location>
</feature>
<dbReference type="EC" id="2.7.7.41" evidence="6 18"/>
<feature type="transmembrane region" description="Helical" evidence="19">
    <location>
        <begin position="112"/>
        <end position="130"/>
    </location>
</feature>